<dbReference type="GO" id="GO:0005730">
    <property type="term" value="C:nucleolus"/>
    <property type="evidence" value="ECO:0007669"/>
    <property type="project" value="UniProtKB-SubCell"/>
</dbReference>
<accession>A0A833VSR8</accession>
<evidence type="ECO:0000256" key="1">
    <source>
        <dbReference type="ARBA" id="ARBA00004604"/>
    </source>
</evidence>
<feature type="domain" description="C2H2-type" evidence="11">
    <location>
        <begin position="298"/>
        <end position="322"/>
    </location>
</feature>
<evidence type="ECO:0000256" key="5">
    <source>
        <dbReference type="ARBA" id="ARBA00022853"/>
    </source>
</evidence>
<keyword evidence="4" id="KW-0378">Hydrolase</keyword>
<dbReference type="GO" id="GO:0006325">
    <property type="term" value="P:chromatin organization"/>
    <property type="evidence" value="ECO:0007669"/>
    <property type="project" value="UniProtKB-KW"/>
</dbReference>
<name>A0A833VSR8_9POAL</name>
<evidence type="ECO:0000256" key="6">
    <source>
        <dbReference type="ARBA" id="ARBA00023015"/>
    </source>
</evidence>
<protein>
    <submittedName>
        <fullName evidence="12">Histone deacetylase HDT2-like protein</fullName>
    </submittedName>
</protein>
<comment type="caution">
    <text evidence="12">The sequence shown here is derived from an EMBL/GenBank/DDBJ whole genome shotgun (WGS) entry which is preliminary data.</text>
</comment>
<keyword evidence="5" id="KW-0156">Chromatin regulator</keyword>
<evidence type="ECO:0000256" key="10">
    <source>
        <dbReference type="SAM" id="MobiDB-lite"/>
    </source>
</evidence>
<evidence type="ECO:0000256" key="4">
    <source>
        <dbReference type="ARBA" id="ARBA00022801"/>
    </source>
</evidence>
<evidence type="ECO:0000313" key="13">
    <source>
        <dbReference type="Proteomes" id="UP000623129"/>
    </source>
</evidence>
<evidence type="ECO:0000259" key="11">
    <source>
        <dbReference type="PROSITE" id="PS50157"/>
    </source>
</evidence>
<evidence type="ECO:0000256" key="2">
    <source>
        <dbReference type="ARBA" id="ARBA00006673"/>
    </source>
</evidence>
<evidence type="ECO:0000256" key="7">
    <source>
        <dbReference type="ARBA" id="ARBA00023163"/>
    </source>
</evidence>
<feature type="compositionally biased region" description="Basic and acidic residues" evidence="10">
    <location>
        <begin position="135"/>
        <end position="152"/>
    </location>
</feature>
<dbReference type="Pfam" id="PF17800">
    <property type="entry name" value="NPL"/>
    <property type="match status" value="1"/>
</dbReference>
<dbReference type="OrthoDB" id="2019803at2759"/>
<keyword evidence="9" id="KW-0479">Metal-binding</keyword>
<dbReference type="InterPro" id="IPR013087">
    <property type="entry name" value="Znf_C2H2_type"/>
</dbReference>
<keyword evidence="6" id="KW-0805">Transcription regulation</keyword>
<dbReference type="PROSITE" id="PS50157">
    <property type="entry name" value="ZINC_FINGER_C2H2_2"/>
    <property type="match status" value="1"/>
</dbReference>
<keyword evidence="13" id="KW-1185">Reference proteome</keyword>
<dbReference type="EMBL" id="SWLB01000010">
    <property type="protein sequence ID" value="KAF3333658.1"/>
    <property type="molecule type" value="Genomic_DNA"/>
</dbReference>
<evidence type="ECO:0000256" key="3">
    <source>
        <dbReference type="ARBA" id="ARBA00022491"/>
    </source>
</evidence>
<evidence type="ECO:0000313" key="12">
    <source>
        <dbReference type="EMBL" id="KAF3333658.1"/>
    </source>
</evidence>
<dbReference type="AlphaFoldDB" id="A0A833VSR8"/>
<reference evidence="12" key="1">
    <citation type="submission" date="2020-01" db="EMBL/GenBank/DDBJ databases">
        <title>Genome sequence of Kobresia littledalei, the first chromosome-level genome in the family Cyperaceae.</title>
        <authorList>
            <person name="Qu G."/>
        </authorList>
    </citation>
    <scope>NUCLEOTIDE SEQUENCE</scope>
    <source>
        <strain evidence="12">C.B.Clarke</strain>
        <tissue evidence="12">Leaf</tissue>
    </source>
</reference>
<gene>
    <name evidence="12" type="ORF">FCM35_KLT01349</name>
</gene>
<dbReference type="InterPro" id="IPR041232">
    <property type="entry name" value="NPL"/>
</dbReference>
<dbReference type="Gene3D" id="2.60.120.340">
    <property type="entry name" value="Nucleoplasmin core domain"/>
    <property type="match status" value="1"/>
</dbReference>
<evidence type="ECO:0000256" key="8">
    <source>
        <dbReference type="ARBA" id="ARBA00023242"/>
    </source>
</evidence>
<keyword evidence="9" id="KW-0862">Zinc</keyword>
<sequence>MEFWGVEVKPGETVKCEPGDDKYIHLSQASIGETKKSSENVPLFVKCNDQKLVVGTLSGEKCAQIQYDLVFEKDFELSHSSKNASVYFCGYKTIVADDADHMFDDDSMSDESEEEEEPIQAVPIKAPAANGKPKLAVEKAKVEEKAKVDGSKKAGASKSKPDDKANKSKNVVAEEDDDDSDEEDDDDSDEDDSDDDDDDEDDDDEDDEDDEDESDEEEEETTPKKTDSKKRPLKDSQKTPAQENKKAKLVSPAGAQKTDGKKGGHVGTPHPAKQAPKTPAANNDKAKKPQTPKSGGSIACKSCSKTFNSENALQSHSKAKHA</sequence>
<dbReference type="PROSITE" id="PS00028">
    <property type="entry name" value="ZINC_FINGER_C2H2_1"/>
    <property type="match status" value="1"/>
</dbReference>
<dbReference type="GO" id="GO:0016787">
    <property type="term" value="F:hydrolase activity"/>
    <property type="evidence" value="ECO:0007669"/>
    <property type="project" value="UniProtKB-KW"/>
</dbReference>
<keyword evidence="8" id="KW-0539">Nucleus</keyword>
<keyword evidence="7" id="KW-0804">Transcription</keyword>
<feature type="compositionally biased region" description="Acidic residues" evidence="10">
    <location>
        <begin position="173"/>
        <end position="220"/>
    </location>
</feature>
<dbReference type="FunFam" id="2.60.120.340:FF:000004">
    <property type="entry name" value="Histone deacetylase HDT1"/>
    <property type="match status" value="1"/>
</dbReference>
<keyword evidence="3" id="KW-0678">Repressor</keyword>
<feature type="compositionally biased region" description="Basic and acidic residues" evidence="10">
    <location>
        <begin position="221"/>
        <end position="237"/>
    </location>
</feature>
<dbReference type="GO" id="GO:0008270">
    <property type="term" value="F:zinc ion binding"/>
    <property type="evidence" value="ECO:0007669"/>
    <property type="project" value="UniProtKB-KW"/>
</dbReference>
<feature type="compositionally biased region" description="Acidic residues" evidence="10">
    <location>
        <begin position="105"/>
        <end position="118"/>
    </location>
</feature>
<dbReference type="Proteomes" id="UP000623129">
    <property type="component" value="Unassembled WGS sequence"/>
</dbReference>
<feature type="region of interest" description="Disordered" evidence="10">
    <location>
        <begin position="102"/>
        <end position="302"/>
    </location>
</feature>
<evidence type="ECO:0000256" key="9">
    <source>
        <dbReference type="PROSITE-ProRule" id="PRU00042"/>
    </source>
</evidence>
<comment type="subcellular location">
    <subcellularLocation>
        <location evidence="1">Nucleus</location>
        <location evidence="1">Nucleolus</location>
    </subcellularLocation>
</comment>
<keyword evidence="9" id="KW-0863">Zinc-finger</keyword>
<organism evidence="12 13">
    <name type="scientific">Carex littledalei</name>
    <dbReference type="NCBI Taxonomy" id="544730"/>
    <lineage>
        <taxon>Eukaryota</taxon>
        <taxon>Viridiplantae</taxon>
        <taxon>Streptophyta</taxon>
        <taxon>Embryophyta</taxon>
        <taxon>Tracheophyta</taxon>
        <taxon>Spermatophyta</taxon>
        <taxon>Magnoliopsida</taxon>
        <taxon>Liliopsida</taxon>
        <taxon>Poales</taxon>
        <taxon>Cyperaceae</taxon>
        <taxon>Cyperoideae</taxon>
        <taxon>Cariceae</taxon>
        <taxon>Carex</taxon>
        <taxon>Carex subgen. Euthyceras</taxon>
    </lineage>
</organism>
<comment type="similarity">
    <text evidence="2">Belongs to the histone deacetylase HD2 family.</text>
</comment>
<proteinExistence type="inferred from homology"/>